<evidence type="ECO:0000313" key="1">
    <source>
        <dbReference type="EMBL" id="SCZ86778.1"/>
    </source>
</evidence>
<protein>
    <submittedName>
        <fullName evidence="1">Uncharacterized protein</fullName>
    </submittedName>
</protein>
<organism evidence="1 2">
    <name type="scientific">Nitrosomonas mobilis</name>
    <dbReference type="NCBI Taxonomy" id="51642"/>
    <lineage>
        <taxon>Bacteria</taxon>
        <taxon>Pseudomonadati</taxon>
        <taxon>Pseudomonadota</taxon>
        <taxon>Betaproteobacteria</taxon>
        <taxon>Nitrosomonadales</taxon>
        <taxon>Nitrosomonadaceae</taxon>
        <taxon>Nitrosomonas</taxon>
    </lineage>
</organism>
<gene>
    <name evidence="1" type="ORF">NSMM_790002</name>
</gene>
<evidence type="ECO:0000313" key="2">
    <source>
        <dbReference type="Proteomes" id="UP000198729"/>
    </source>
</evidence>
<reference evidence="1 2" key="1">
    <citation type="submission" date="2016-10" db="EMBL/GenBank/DDBJ databases">
        <authorList>
            <person name="de Groot N.N."/>
        </authorList>
    </citation>
    <scope>NUCLEOTIDE SEQUENCE [LARGE SCALE GENOMIC DNA]</scope>
    <source>
        <strain evidence="1">1</strain>
    </source>
</reference>
<keyword evidence="2" id="KW-1185">Reference proteome</keyword>
<dbReference type="AlphaFoldDB" id="A0A1G5SI26"/>
<accession>A0A1G5SI26</accession>
<dbReference type="Proteomes" id="UP000198729">
    <property type="component" value="Unassembled WGS sequence"/>
</dbReference>
<dbReference type="EMBL" id="FMWO01000090">
    <property type="protein sequence ID" value="SCZ86778.1"/>
    <property type="molecule type" value="Genomic_DNA"/>
</dbReference>
<sequence length="143" mass="16308">MLIQMKRSDILDTSKVSSYITEEKANHKFIEVGHIRRAKMHVSCLIEDIDNKNVLTPALRTLLEASLILQTTSAKVLAAHLHRPPPPPSGLSFNRFFPSSEIALEIQNRAQQNMKVFCLKRIATGKKKWRMQPLTVSLCNFLR</sequence>
<proteinExistence type="predicted"/>
<name>A0A1G5SI26_9PROT</name>